<gene>
    <name evidence="2" type="primary">Necator_chrV.g17758</name>
    <name evidence="2" type="ORF">RB195_012968</name>
</gene>
<dbReference type="PANTHER" id="PTHR31967">
    <property type="entry name" value="GROUNDHOG (HEDGEHOG-LIKE FAMILY)-RELATED"/>
    <property type="match status" value="1"/>
</dbReference>
<sequence>MRCYLLSWIITIAAMKGSKYYRLPSGLIPIDHFSPILRDAYNLPQNVPQSFASDFGGTLMTPPRMKTSFIPTTDDSGYGNVGGSLPSYTITPKGITYAEFRQMMQNKIVENPNETPYHGNVNGPTPTKPRPPSVAPPVAIAEVTTVPAVMAPTTPTSMVTRPADRAQYIMDLHNHYRLKPEYQKTAIRGQTYTTFGGSQFYQSLFGLKNGFSPLSFLLNGRGGQSPLFVPVPIVVPPPPPPPPGPKCYTNPSGFLCCNVTLENTMEMAYKSAKSEGISLCNVQKMAAAVQAETEKKFKTSFETIAAHKDFVAKVNFAGDLNCKIEVDGKFLLAYATPLKEQEVNIIDANTFFSGDADDLFDTLNGTESKPTYIVYGPIR</sequence>
<dbReference type="Proteomes" id="UP001303046">
    <property type="component" value="Unassembled WGS sequence"/>
</dbReference>
<protein>
    <recommendedName>
        <fullName evidence="1">Ground-like domain-containing protein</fullName>
    </recommendedName>
</protein>
<proteinExistence type="predicted"/>
<dbReference type="Pfam" id="PF04155">
    <property type="entry name" value="Ground-like"/>
    <property type="match status" value="1"/>
</dbReference>
<dbReference type="PANTHER" id="PTHR31967:SF19">
    <property type="entry name" value="GROUND-LIKE DOMAIN-CONTAINING PROTEIN"/>
    <property type="match status" value="1"/>
</dbReference>
<evidence type="ECO:0000313" key="2">
    <source>
        <dbReference type="EMBL" id="KAK6753695.1"/>
    </source>
</evidence>
<dbReference type="EMBL" id="JAVFWL010000005">
    <property type="protein sequence ID" value="KAK6753695.1"/>
    <property type="molecule type" value="Genomic_DNA"/>
</dbReference>
<organism evidence="2 3">
    <name type="scientific">Necator americanus</name>
    <name type="common">Human hookworm</name>
    <dbReference type="NCBI Taxonomy" id="51031"/>
    <lineage>
        <taxon>Eukaryota</taxon>
        <taxon>Metazoa</taxon>
        <taxon>Ecdysozoa</taxon>
        <taxon>Nematoda</taxon>
        <taxon>Chromadorea</taxon>
        <taxon>Rhabditida</taxon>
        <taxon>Rhabditina</taxon>
        <taxon>Rhabditomorpha</taxon>
        <taxon>Strongyloidea</taxon>
        <taxon>Ancylostomatidae</taxon>
        <taxon>Bunostominae</taxon>
        <taxon>Necator</taxon>
    </lineage>
</organism>
<name>A0ABR1DTC2_NECAM</name>
<evidence type="ECO:0000313" key="3">
    <source>
        <dbReference type="Proteomes" id="UP001303046"/>
    </source>
</evidence>
<dbReference type="InterPro" id="IPR007284">
    <property type="entry name" value="Ground-like_dom"/>
</dbReference>
<comment type="caution">
    <text evidence="2">The sequence shown here is derived from an EMBL/GenBank/DDBJ whole genome shotgun (WGS) entry which is preliminary data.</text>
</comment>
<keyword evidence="3" id="KW-1185">Reference proteome</keyword>
<accession>A0ABR1DTC2</accession>
<reference evidence="2 3" key="1">
    <citation type="submission" date="2023-08" db="EMBL/GenBank/DDBJ databases">
        <title>A Necator americanus chromosomal reference genome.</title>
        <authorList>
            <person name="Ilik V."/>
            <person name="Petrzelkova K.J."/>
            <person name="Pardy F."/>
            <person name="Fuh T."/>
            <person name="Niatou-Singa F.S."/>
            <person name="Gouil Q."/>
            <person name="Baker L."/>
            <person name="Ritchie M.E."/>
            <person name="Jex A.R."/>
            <person name="Gazzola D."/>
            <person name="Li H."/>
            <person name="Toshio Fujiwara R."/>
            <person name="Zhan B."/>
            <person name="Aroian R.V."/>
            <person name="Pafco B."/>
            <person name="Schwarz E.M."/>
        </authorList>
    </citation>
    <scope>NUCLEOTIDE SEQUENCE [LARGE SCALE GENOMIC DNA]</scope>
    <source>
        <strain evidence="2 3">Aroian</strain>
        <tissue evidence="2">Whole animal</tissue>
    </source>
</reference>
<evidence type="ECO:0000259" key="1">
    <source>
        <dbReference type="Pfam" id="PF04155"/>
    </source>
</evidence>
<feature type="domain" description="Ground-like" evidence="1">
    <location>
        <begin position="254"/>
        <end position="334"/>
    </location>
</feature>